<dbReference type="Proteomes" id="UP000289738">
    <property type="component" value="Chromosome B06"/>
</dbReference>
<dbReference type="Gramene" id="arahy.Tifrunner.gnm2.ann2.Ah16g375900.1">
    <property type="protein sequence ID" value="arahy.Tifrunner.gnm2.ann2.Ah16g375900.1-CDS"/>
    <property type="gene ID" value="arahy.Tifrunner.gnm2.ann2.Ah16g375900"/>
</dbReference>
<keyword evidence="1" id="KW-0732">Signal</keyword>
<protein>
    <recommendedName>
        <fullName evidence="4">Methyltransferase-related protein</fullName>
    </recommendedName>
</protein>
<accession>A0A444YRH0</accession>
<gene>
    <name evidence="2" type="ORF">Ahy_B06g084276</name>
</gene>
<dbReference type="PANTHER" id="PTHR34132:SF3">
    <property type="entry name" value="METHYLTRANSFERASE-LIKE PROTEIN"/>
    <property type="match status" value="1"/>
</dbReference>
<dbReference type="AlphaFoldDB" id="A0A444YRH0"/>
<dbReference type="EMBL" id="SDMP01000016">
    <property type="protein sequence ID" value="RYR04516.1"/>
    <property type="molecule type" value="Genomic_DNA"/>
</dbReference>
<feature type="signal peptide" evidence="1">
    <location>
        <begin position="1"/>
        <end position="26"/>
    </location>
</feature>
<proteinExistence type="predicted"/>
<evidence type="ECO:0000256" key="1">
    <source>
        <dbReference type="SAM" id="SignalP"/>
    </source>
</evidence>
<evidence type="ECO:0000313" key="2">
    <source>
        <dbReference type="EMBL" id="RYR04516.1"/>
    </source>
</evidence>
<sequence>MCPLRFILIFFSAILAAYFAWTTVSSSPESDITTGHENKDKEHLSFKKMIQNGFWVFIDMASGKYLWRNLRSLNNNVEVKSS</sequence>
<name>A0A444YRH0_ARAHY</name>
<evidence type="ECO:0000313" key="3">
    <source>
        <dbReference type="Proteomes" id="UP000289738"/>
    </source>
</evidence>
<keyword evidence="3" id="KW-1185">Reference proteome</keyword>
<dbReference type="OrthoDB" id="1930127at2759"/>
<evidence type="ECO:0008006" key="4">
    <source>
        <dbReference type="Google" id="ProtNLM"/>
    </source>
</evidence>
<dbReference type="STRING" id="3818.A0A444YRH0"/>
<organism evidence="2 3">
    <name type="scientific">Arachis hypogaea</name>
    <name type="common">Peanut</name>
    <dbReference type="NCBI Taxonomy" id="3818"/>
    <lineage>
        <taxon>Eukaryota</taxon>
        <taxon>Viridiplantae</taxon>
        <taxon>Streptophyta</taxon>
        <taxon>Embryophyta</taxon>
        <taxon>Tracheophyta</taxon>
        <taxon>Spermatophyta</taxon>
        <taxon>Magnoliopsida</taxon>
        <taxon>eudicotyledons</taxon>
        <taxon>Gunneridae</taxon>
        <taxon>Pentapetalae</taxon>
        <taxon>rosids</taxon>
        <taxon>fabids</taxon>
        <taxon>Fabales</taxon>
        <taxon>Fabaceae</taxon>
        <taxon>Papilionoideae</taxon>
        <taxon>50 kb inversion clade</taxon>
        <taxon>dalbergioids sensu lato</taxon>
        <taxon>Dalbergieae</taxon>
        <taxon>Pterocarpus clade</taxon>
        <taxon>Arachis</taxon>
    </lineage>
</organism>
<feature type="chain" id="PRO_5019148733" description="Methyltransferase-related protein" evidence="1">
    <location>
        <begin position="27"/>
        <end position="82"/>
    </location>
</feature>
<comment type="caution">
    <text evidence="2">The sequence shown here is derived from an EMBL/GenBank/DDBJ whole genome shotgun (WGS) entry which is preliminary data.</text>
</comment>
<reference evidence="2 3" key="1">
    <citation type="submission" date="2019-01" db="EMBL/GenBank/DDBJ databases">
        <title>Sequencing of cultivated peanut Arachis hypogaea provides insights into genome evolution and oil improvement.</title>
        <authorList>
            <person name="Chen X."/>
        </authorList>
    </citation>
    <scope>NUCLEOTIDE SEQUENCE [LARGE SCALE GENOMIC DNA]</scope>
    <source>
        <strain evidence="3">cv. Fuhuasheng</strain>
        <tissue evidence="2">Leaves</tissue>
    </source>
</reference>
<dbReference type="PANTHER" id="PTHR34132">
    <property type="entry name" value="EMB|CAB87627.1-RELATED"/>
    <property type="match status" value="1"/>
</dbReference>